<accession>A0AAD1R1R9</accession>
<evidence type="ECO:0000256" key="1">
    <source>
        <dbReference type="SAM" id="MobiDB-lite"/>
    </source>
</evidence>
<dbReference type="EMBL" id="OW240912">
    <property type="protein sequence ID" value="CAH2221750.1"/>
    <property type="molecule type" value="Genomic_DNA"/>
</dbReference>
<organism evidence="2 3">
    <name type="scientific">Pelobates cultripes</name>
    <name type="common">Western spadefoot toad</name>
    <dbReference type="NCBI Taxonomy" id="61616"/>
    <lineage>
        <taxon>Eukaryota</taxon>
        <taxon>Metazoa</taxon>
        <taxon>Chordata</taxon>
        <taxon>Craniata</taxon>
        <taxon>Vertebrata</taxon>
        <taxon>Euteleostomi</taxon>
        <taxon>Amphibia</taxon>
        <taxon>Batrachia</taxon>
        <taxon>Anura</taxon>
        <taxon>Pelobatoidea</taxon>
        <taxon>Pelobatidae</taxon>
        <taxon>Pelobates</taxon>
    </lineage>
</organism>
<gene>
    <name evidence="2" type="ORF">PECUL_23A008493</name>
</gene>
<protein>
    <submittedName>
        <fullName evidence="2">Uncharacterized protein</fullName>
    </submittedName>
</protein>
<dbReference type="AlphaFoldDB" id="A0AAD1R1R9"/>
<feature type="region of interest" description="Disordered" evidence="1">
    <location>
        <begin position="28"/>
        <end position="62"/>
    </location>
</feature>
<evidence type="ECO:0000313" key="3">
    <source>
        <dbReference type="Proteomes" id="UP001295444"/>
    </source>
</evidence>
<keyword evidence="3" id="KW-1185">Reference proteome</keyword>
<proteinExistence type="predicted"/>
<feature type="non-terminal residue" evidence="2">
    <location>
        <position position="1"/>
    </location>
</feature>
<reference evidence="2" key="1">
    <citation type="submission" date="2022-03" db="EMBL/GenBank/DDBJ databases">
        <authorList>
            <person name="Alioto T."/>
            <person name="Alioto T."/>
            <person name="Gomez Garrido J."/>
        </authorList>
    </citation>
    <scope>NUCLEOTIDE SEQUENCE</scope>
</reference>
<evidence type="ECO:0000313" key="2">
    <source>
        <dbReference type="EMBL" id="CAH2221750.1"/>
    </source>
</evidence>
<name>A0AAD1R1R9_PELCU</name>
<sequence length="62" mass="7049">LKSLLGSLIPPTQPPPTLTWVEEICRAEKNPRRTFSKPSPAQRRNRGYNGQTRPGMARRPTH</sequence>
<dbReference type="Proteomes" id="UP001295444">
    <property type="component" value="Chromosome 01"/>
</dbReference>